<dbReference type="PATRIC" id="fig|1216932.3.peg.2869"/>
<dbReference type="PANTHER" id="PTHR20842:SF0">
    <property type="entry name" value="ALPHA-ASPARTYL DIPEPTIDASE"/>
    <property type="match status" value="1"/>
</dbReference>
<dbReference type="AlphaFoldDB" id="W6SJW7"/>
<evidence type="ECO:0008006" key="7">
    <source>
        <dbReference type="Google" id="ProtNLM"/>
    </source>
</evidence>
<evidence type="ECO:0000256" key="3">
    <source>
        <dbReference type="ARBA" id="ARBA00022801"/>
    </source>
</evidence>
<dbReference type="Gene3D" id="3.40.50.880">
    <property type="match status" value="1"/>
</dbReference>
<proteinExistence type="inferred from homology"/>
<accession>W6SJW7</accession>
<evidence type="ECO:0000256" key="2">
    <source>
        <dbReference type="ARBA" id="ARBA00022670"/>
    </source>
</evidence>
<dbReference type="eggNOG" id="COG3340">
    <property type="taxonomic scope" value="Bacteria"/>
</dbReference>
<keyword evidence="2" id="KW-0645">Protease</keyword>
<organism evidence="5 6">
    <name type="scientific">Clostridium bornimense</name>
    <dbReference type="NCBI Taxonomy" id="1216932"/>
    <lineage>
        <taxon>Bacteria</taxon>
        <taxon>Bacillati</taxon>
        <taxon>Bacillota</taxon>
        <taxon>Clostridia</taxon>
        <taxon>Eubacteriales</taxon>
        <taxon>Clostridiaceae</taxon>
        <taxon>Clostridium</taxon>
    </lineage>
</organism>
<sequence>MGKYYLFSDFSEENGFSLVADDFKKDIKNYNQIVFIASCPTASEVTDKYVEKYLEWFERIGIHFNSKVVLDNRINSEKMIDAINNASLIYLMGGTTPLQMKFLLDNQLVNAIRNVDCLIMGLSAGAINMAEISILTMTCGHDKQEIYKGVGIVDKSVEPHFTLDNYTDELKKLSYDYSIYAMCDESAIIIRDNQCVYYGDIYFLKDGNVKKL</sequence>
<reference evidence="5 6" key="1">
    <citation type="submission" date="2013-11" db="EMBL/GenBank/DDBJ databases">
        <title>Complete genome sequence of Clostridum sp. M2/40.</title>
        <authorList>
            <person name="Wibberg D."/>
            <person name="Puehler A."/>
            <person name="Schlueter A."/>
        </authorList>
    </citation>
    <scope>NUCLEOTIDE SEQUENCE [LARGE SCALE GENOMIC DNA]</scope>
    <source>
        <strain evidence="6">M2/40</strain>
    </source>
</reference>
<evidence type="ECO:0000313" key="5">
    <source>
        <dbReference type="EMBL" id="CDM70020.1"/>
    </source>
</evidence>
<keyword evidence="4" id="KW-0720">Serine protease</keyword>
<dbReference type="RefSeq" id="WP_044040193.1">
    <property type="nucleotide sequence ID" value="NZ_HG917869.1"/>
</dbReference>
<protein>
    <recommendedName>
        <fullName evidence="7">Peptidase E</fullName>
    </recommendedName>
</protein>
<dbReference type="SUPFAM" id="SSF52317">
    <property type="entry name" value="Class I glutamine amidotransferase-like"/>
    <property type="match status" value="1"/>
</dbReference>
<keyword evidence="3" id="KW-0378">Hydrolase</keyword>
<gene>
    <name evidence="5" type="ORF">CM240_2903</name>
</gene>
<dbReference type="Pfam" id="PF03575">
    <property type="entry name" value="Peptidase_S51"/>
    <property type="match status" value="1"/>
</dbReference>
<dbReference type="HOGENOM" id="CLU_108462_0_0_9"/>
<evidence type="ECO:0000313" key="6">
    <source>
        <dbReference type="Proteomes" id="UP000019426"/>
    </source>
</evidence>
<dbReference type="InterPro" id="IPR029062">
    <property type="entry name" value="Class_I_gatase-like"/>
</dbReference>
<dbReference type="InterPro" id="IPR005320">
    <property type="entry name" value="Peptidase_S51"/>
</dbReference>
<dbReference type="Proteomes" id="UP000019426">
    <property type="component" value="Chromosome M2/40_rep2"/>
</dbReference>
<dbReference type="GO" id="GO:0008236">
    <property type="term" value="F:serine-type peptidase activity"/>
    <property type="evidence" value="ECO:0007669"/>
    <property type="project" value="UniProtKB-KW"/>
</dbReference>
<evidence type="ECO:0000256" key="1">
    <source>
        <dbReference type="ARBA" id="ARBA00006534"/>
    </source>
</evidence>
<name>W6SJW7_9CLOT</name>
<dbReference type="STRING" id="1216932.CM240_2903"/>
<dbReference type="OrthoDB" id="9797252at2"/>
<dbReference type="EMBL" id="HG917869">
    <property type="protein sequence ID" value="CDM70020.1"/>
    <property type="molecule type" value="Genomic_DNA"/>
</dbReference>
<dbReference type="PANTHER" id="PTHR20842">
    <property type="entry name" value="PROTEASE S51 ALPHA-ASPARTYL DIPEPTIDASE"/>
    <property type="match status" value="1"/>
</dbReference>
<dbReference type="CDD" id="cd03129">
    <property type="entry name" value="GAT1_Peptidase_E_like"/>
    <property type="match status" value="1"/>
</dbReference>
<dbReference type="GO" id="GO:0006508">
    <property type="term" value="P:proteolysis"/>
    <property type="evidence" value="ECO:0007669"/>
    <property type="project" value="UniProtKB-KW"/>
</dbReference>
<keyword evidence="6" id="KW-1185">Reference proteome</keyword>
<evidence type="ECO:0000256" key="4">
    <source>
        <dbReference type="ARBA" id="ARBA00022825"/>
    </source>
</evidence>
<comment type="similarity">
    <text evidence="1">Belongs to the peptidase S51 family.</text>
</comment>
<dbReference type="KEGG" id="clt:CM240_2903"/>